<evidence type="ECO:0000313" key="2">
    <source>
        <dbReference type="Proteomes" id="UP000076881"/>
    </source>
</evidence>
<name>A0A168FMW5_CORDF</name>
<reference evidence="1 2" key="1">
    <citation type="journal article" date="2016" name="Genome Biol. Evol.">
        <title>Divergent and convergent evolution of fungal pathogenicity.</title>
        <authorList>
            <person name="Shang Y."/>
            <person name="Xiao G."/>
            <person name="Zheng P."/>
            <person name="Cen K."/>
            <person name="Zhan S."/>
            <person name="Wang C."/>
        </authorList>
    </citation>
    <scope>NUCLEOTIDE SEQUENCE [LARGE SCALE GENOMIC DNA]</scope>
    <source>
        <strain evidence="1 2">RCEF 1005</strain>
    </source>
</reference>
<dbReference type="OrthoDB" id="4879292at2759"/>
<gene>
    <name evidence="1" type="ORF">LEL_07385</name>
</gene>
<keyword evidence="2" id="KW-1185">Reference proteome</keyword>
<sequence>MQVQQPSEQHCFDQHCGLCTFELGTDEPIIATNVLGTRFARLTKPRSEYCDWNCNHPHNIAAALHEPCLAYAGPFFLSIEELGRMIRHSLIPELGASLANPALMEEFAARYVMEHTPFPLEVCQRIAPYLVRPCSVAATLSVRGGKPRKTTVSLLGEIWVQFVKVHGTPYVAFVANTPAPASDFAGTAVLVYRPWQHDCVVRIMHDPWRDNFMLLAAGSGGHTLVHACPSRGMGQGRLDPGYKRSNINNTGTDSKHSRVKGGELLLNTNRVLVAGSHVEEVNGVPLPTSHRFVGEAKKKTQTVTAQLHLLEGVRGIICMAEPPQADYVASAGLIPRLPQPASSYPRGKRGEAFYLSVIKLRPATSVRLSVNGRRSTGLLLIYQDGAENTLGRVCLAKLQPPERLYEDGIWILAEQVDKYPQVVRVVVEKPGRNADRYLHVRWQGQLEWWSSARQCELHYLQGQTLPARP</sequence>
<comment type="caution">
    <text evidence="1">The sequence shown here is derived from an EMBL/GenBank/DDBJ whole genome shotgun (WGS) entry which is preliminary data.</text>
</comment>
<dbReference type="AlphaFoldDB" id="A0A168FMW5"/>
<organism evidence="1 2">
    <name type="scientific">Akanthomyces lecanii RCEF 1005</name>
    <dbReference type="NCBI Taxonomy" id="1081108"/>
    <lineage>
        <taxon>Eukaryota</taxon>
        <taxon>Fungi</taxon>
        <taxon>Dikarya</taxon>
        <taxon>Ascomycota</taxon>
        <taxon>Pezizomycotina</taxon>
        <taxon>Sordariomycetes</taxon>
        <taxon>Hypocreomycetidae</taxon>
        <taxon>Hypocreales</taxon>
        <taxon>Cordycipitaceae</taxon>
        <taxon>Akanthomyces</taxon>
        <taxon>Cordyceps confragosa</taxon>
    </lineage>
</organism>
<accession>A0A168FMW5</accession>
<proteinExistence type="predicted"/>
<dbReference type="EMBL" id="AZHF01000005">
    <property type="protein sequence ID" value="OAA75397.1"/>
    <property type="molecule type" value="Genomic_DNA"/>
</dbReference>
<protein>
    <submittedName>
        <fullName evidence="1">Uncharacterized protein</fullName>
    </submittedName>
</protein>
<dbReference type="Proteomes" id="UP000076881">
    <property type="component" value="Unassembled WGS sequence"/>
</dbReference>
<evidence type="ECO:0000313" key="1">
    <source>
        <dbReference type="EMBL" id="OAA75397.1"/>
    </source>
</evidence>
<dbReference type="STRING" id="1081108.A0A168FMW5"/>